<keyword evidence="1" id="KW-0472">Membrane</keyword>
<comment type="caution">
    <text evidence="2">The sequence shown here is derived from an EMBL/GenBank/DDBJ whole genome shotgun (WGS) entry which is preliminary data.</text>
</comment>
<evidence type="ECO:0000313" key="3">
    <source>
        <dbReference type="Proteomes" id="UP001212997"/>
    </source>
</evidence>
<dbReference type="Proteomes" id="UP001212997">
    <property type="component" value="Unassembled WGS sequence"/>
</dbReference>
<dbReference type="PANTHER" id="PTHR34407">
    <property type="entry name" value="EXPRESSED PROTEIN"/>
    <property type="match status" value="1"/>
</dbReference>
<protein>
    <submittedName>
        <fullName evidence="2">Uncharacterized protein</fullName>
    </submittedName>
</protein>
<proteinExistence type="predicted"/>
<evidence type="ECO:0000256" key="1">
    <source>
        <dbReference type="SAM" id="Phobius"/>
    </source>
</evidence>
<evidence type="ECO:0000313" key="2">
    <source>
        <dbReference type="EMBL" id="KAJ3490629.1"/>
    </source>
</evidence>
<keyword evidence="1" id="KW-0812">Transmembrane</keyword>
<reference evidence="2" key="1">
    <citation type="submission" date="2022-07" db="EMBL/GenBank/DDBJ databases">
        <title>Genome Sequence of Physisporinus lineatus.</title>
        <authorList>
            <person name="Buettner E."/>
        </authorList>
    </citation>
    <scope>NUCLEOTIDE SEQUENCE</scope>
    <source>
        <strain evidence="2">VT162</strain>
    </source>
</reference>
<name>A0AAD5VAV4_9APHY</name>
<keyword evidence="1" id="KW-1133">Transmembrane helix</keyword>
<feature type="transmembrane region" description="Helical" evidence="1">
    <location>
        <begin position="135"/>
        <end position="153"/>
    </location>
</feature>
<organism evidence="2 3">
    <name type="scientific">Meripilus lineatus</name>
    <dbReference type="NCBI Taxonomy" id="2056292"/>
    <lineage>
        <taxon>Eukaryota</taxon>
        <taxon>Fungi</taxon>
        <taxon>Dikarya</taxon>
        <taxon>Basidiomycota</taxon>
        <taxon>Agaricomycotina</taxon>
        <taxon>Agaricomycetes</taxon>
        <taxon>Polyporales</taxon>
        <taxon>Meripilaceae</taxon>
        <taxon>Meripilus</taxon>
    </lineage>
</organism>
<dbReference type="AlphaFoldDB" id="A0AAD5VAV4"/>
<dbReference type="EMBL" id="JANAWD010000025">
    <property type="protein sequence ID" value="KAJ3490629.1"/>
    <property type="molecule type" value="Genomic_DNA"/>
</dbReference>
<dbReference type="PANTHER" id="PTHR34407:SF1">
    <property type="entry name" value="SGNH HYDROLASE-TYPE ESTERASE DOMAIN-CONTAINING PROTEIN"/>
    <property type="match status" value="1"/>
</dbReference>
<accession>A0AAD5VAV4</accession>
<keyword evidence="3" id="KW-1185">Reference proteome</keyword>
<gene>
    <name evidence="2" type="ORF">NLI96_g1296</name>
</gene>
<sequence>MWKGETDFAIRPLGVALQYMILYCVPACVRMRAQSAKENRGCFAKRVERVAGGEENTSGCESQLLQAYRHDYPLRVIAEVPLPSPPLVSLYCMQRRSGKGVAHIAPPLGAPRMGSDPEKASSRLNQKTIGVTNRIWLILILFLALILLTKSILPSETQDPRHRLLHTDLKPKNYLNATNGDTVPFAFCPALGPGDELAAKYDALTLSKTRLHMGSGARVQRVITRALAGFPVTISVIGGSISACHGAGDDPLSPTCYPSRFFNWWNSVFPHPASELTNGAMRRTNSGYFSFCNAHHVPDVTDLVIVELDVDDEGQVHFPLHPFYAPCLI</sequence>